<dbReference type="InterPro" id="IPR058163">
    <property type="entry name" value="LysR-type_TF_proteobact-type"/>
</dbReference>
<reference evidence="7" key="1">
    <citation type="journal article" date="2021" name="Syst. Appl. Microbiol.">
        <title>Roseomonas hellenica sp. nov., isolated from roots of wild-growing Alkanna tinctoria.</title>
        <authorList>
            <person name="Rat A."/>
            <person name="Naranjo H.D."/>
            <person name="Lebbe L."/>
            <person name="Cnockaert M."/>
            <person name="Krigas N."/>
            <person name="Grigoriadou K."/>
            <person name="Maloupa E."/>
            <person name="Willems A."/>
        </authorList>
    </citation>
    <scope>NUCLEOTIDE SEQUENCE [LARGE SCALE GENOMIC DNA]</scope>
    <source>
        <strain evidence="7">LMG 31523</strain>
    </source>
</reference>
<keyword evidence="7" id="KW-1185">Reference proteome</keyword>
<organism evidence="6 7">
    <name type="scientific">Plastoroseomonas hellenica</name>
    <dbReference type="NCBI Taxonomy" id="2687306"/>
    <lineage>
        <taxon>Bacteria</taxon>
        <taxon>Pseudomonadati</taxon>
        <taxon>Pseudomonadota</taxon>
        <taxon>Alphaproteobacteria</taxon>
        <taxon>Acetobacterales</taxon>
        <taxon>Acetobacteraceae</taxon>
        <taxon>Plastoroseomonas</taxon>
    </lineage>
</organism>
<evidence type="ECO:0000256" key="1">
    <source>
        <dbReference type="ARBA" id="ARBA00009437"/>
    </source>
</evidence>
<keyword evidence="3" id="KW-0238">DNA-binding</keyword>
<gene>
    <name evidence="6" type="ORF">GXW71_04680</name>
</gene>
<dbReference type="Pfam" id="PF00126">
    <property type="entry name" value="HTH_1"/>
    <property type="match status" value="1"/>
</dbReference>
<keyword evidence="4" id="KW-0804">Transcription</keyword>
<accession>A0ABS5ETN1</accession>
<evidence type="ECO:0000313" key="6">
    <source>
        <dbReference type="EMBL" id="MBR0663648.1"/>
    </source>
</evidence>
<dbReference type="InterPro" id="IPR005119">
    <property type="entry name" value="LysR_subst-bd"/>
</dbReference>
<dbReference type="Proteomes" id="UP001196870">
    <property type="component" value="Unassembled WGS sequence"/>
</dbReference>
<dbReference type="PANTHER" id="PTHR30537:SF74">
    <property type="entry name" value="HTH-TYPE TRANSCRIPTIONAL REGULATOR TRPI"/>
    <property type="match status" value="1"/>
</dbReference>
<evidence type="ECO:0000256" key="3">
    <source>
        <dbReference type="ARBA" id="ARBA00023125"/>
    </source>
</evidence>
<name>A0ABS5ETN1_9PROT</name>
<evidence type="ECO:0000259" key="5">
    <source>
        <dbReference type="PROSITE" id="PS50931"/>
    </source>
</evidence>
<dbReference type="InterPro" id="IPR000847">
    <property type="entry name" value="LysR_HTH_N"/>
</dbReference>
<sequence length="308" mass="33042">MRQLPPLAALRAFEAAARRESFKAAAAELGVTPTAISHQIRQLEAGLGIALFARQTRKVTLTAEGRMLFPALRDALDAMAEAVDAVKRQPMRRVATLSATVAFTAKLLVPHVGSFRRLHPGWDLRLHASDDPVDVSAGEADAAIRYGLGHYPGLTTLPLLRDDFAPVCSPHLGLHRREDLPGATLIHFGWGPMAAKLSVPTWRLWAQRSGLDRFDPEGGITFNDESSAIQAAIAGQGVALLSLALVAAELASGALVQPFGPVLEGLRYDLVYPDGAEDRPPVAALRSWVTTELARHIAAPEAERQGEG</sequence>
<dbReference type="InterPro" id="IPR036388">
    <property type="entry name" value="WH-like_DNA-bd_sf"/>
</dbReference>
<comment type="similarity">
    <text evidence="1">Belongs to the LysR transcriptional regulatory family.</text>
</comment>
<dbReference type="Gene3D" id="1.10.10.10">
    <property type="entry name" value="Winged helix-like DNA-binding domain superfamily/Winged helix DNA-binding domain"/>
    <property type="match status" value="1"/>
</dbReference>
<dbReference type="EMBL" id="JAAGBB010000004">
    <property type="protein sequence ID" value="MBR0663648.1"/>
    <property type="molecule type" value="Genomic_DNA"/>
</dbReference>
<dbReference type="PANTHER" id="PTHR30537">
    <property type="entry name" value="HTH-TYPE TRANSCRIPTIONAL REGULATOR"/>
    <property type="match status" value="1"/>
</dbReference>
<dbReference type="InterPro" id="IPR036390">
    <property type="entry name" value="WH_DNA-bd_sf"/>
</dbReference>
<evidence type="ECO:0000313" key="7">
    <source>
        <dbReference type="Proteomes" id="UP001196870"/>
    </source>
</evidence>
<dbReference type="SUPFAM" id="SSF46785">
    <property type="entry name" value="Winged helix' DNA-binding domain"/>
    <property type="match status" value="1"/>
</dbReference>
<keyword evidence="2" id="KW-0805">Transcription regulation</keyword>
<comment type="caution">
    <text evidence="6">The sequence shown here is derived from an EMBL/GenBank/DDBJ whole genome shotgun (WGS) entry which is preliminary data.</text>
</comment>
<evidence type="ECO:0000256" key="2">
    <source>
        <dbReference type="ARBA" id="ARBA00023015"/>
    </source>
</evidence>
<evidence type="ECO:0000256" key="4">
    <source>
        <dbReference type="ARBA" id="ARBA00023163"/>
    </source>
</evidence>
<dbReference type="Gene3D" id="3.40.190.10">
    <property type="entry name" value="Periplasmic binding protein-like II"/>
    <property type="match status" value="2"/>
</dbReference>
<dbReference type="Pfam" id="PF03466">
    <property type="entry name" value="LysR_substrate"/>
    <property type="match status" value="1"/>
</dbReference>
<protein>
    <submittedName>
        <fullName evidence="6">LysR family transcriptional regulator</fullName>
    </submittedName>
</protein>
<dbReference type="PROSITE" id="PS50931">
    <property type="entry name" value="HTH_LYSR"/>
    <property type="match status" value="1"/>
</dbReference>
<dbReference type="PRINTS" id="PR00039">
    <property type="entry name" value="HTHLYSR"/>
</dbReference>
<proteinExistence type="inferred from homology"/>
<feature type="domain" description="HTH lysR-type" evidence="5">
    <location>
        <begin position="5"/>
        <end position="62"/>
    </location>
</feature>
<dbReference type="RefSeq" id="WP_211851236.1">
    <property type="nucleotide sequence ID" value="NZ_JAAGBB010000004.1"/>
</dbReference>
<dbReference type="SUPFAM" id="SSF53850">
    <property type="entry name" value="Periplasmic binding protein-like II"/>
    <property type="match status" value="1"/>
</dbReference>
<dbReference type="CDD" id="cd08432">
    <property type="entry name" value="PBP2_GcdR_TrpI_HvrB_AmpR_like"/>
    <property type="match status" value="1"/>
</dbReference>